<dbReference type="Proteomes" id="UP000245921">
    <property type="component" value="Unassembled WGS sequence"/>
</dbReference>
<name>A0AA45C7Q0_9BACT</name>
<comment type="caution">
    <text evidence="2">The sequence shown here is derived from an EMBL/GenBank/DDBJ whole genome shotgun (WGS) entry which is preliminary data.</text>
</comment>
<keyword evidence="3" id="KW-1185">Reference proteome</keyword>
<reference evidence="2 3" key="1">
    <citation type="submission" date="2018-05" db="EMBL/GenBank/DDBJ databases">
        <title>Genomic Encyclopedia of Type Strains, Phase IV (KMG-IV): sequencing the most valuable type-strain genomes for metagenomic binning, comparative biology and taxonomic classification.</title>
        <authorList>
            <person name="Goeker M."/>
        </authorList>
    </citation>
    <scope>NUCLEOTIDE SEQUENCE [LARGE SCALE GENOMIC DNA]</scope>
    <source>
        <strain evidence="2 3">DSM 24906</strain>
    </source>
</reference>
<accession>A0AA45C7Q0</accession>
<feature type="transmembrane region" description="Helical" evidence="1">
    <location>
        <begin position="38"/>
        <end position="58"/>
    </location>
</feature>
<feature type="transmembrane region" description="Helical" evidence="1">
    <location>
        <begin position="116"/>
        <end position="133"/>
    </location>
</feature>
<evidence type="ECO:0000256" key="1">
    <source>
        <dbReference type="SAM" id="Phobius"/>
    </source>
</evidence>
<evidence type="ECO:0000313" key="3">
    <source>
        <dbReference type="Proteomes" id="UP000245921"/>
    </source>
</evidence>
<sequence>MTEITILIIFFILFFIFSTIMKYFLSHKKIDMSKKSNIFSYNNLFTISLMIIISIFVSKNILNIKILYSILSIYIIISIIYSIKIGRPKIMMFFYLLSSLFILIPQIIFSQKIANYFIYTGLIFIVINAIIIYKNPYYNLNWLEGISFEIAKNIEKNCKYTNKPIIVNIKTNQNFLTGGNGLNIWLKKDKAIIKMSKKFHKKLGHPNMQEFSNKIIIQILDYKNEVKKDDKR</sequence>
<organism evidence="2 3">
    <name type="scientific">Oceanotoga teriensis</name>
    <dbReference type="NCBI Taxonomy" id="515440"/>
    <lineage>
        <taxon>Bacteria</taxon>
        <taxon>Thermotogati</taxon>
        <taxon>Thermotogota</taxon>
        <taxon>Thermotogae</taxon>
        <taxon>Petrotogales</taxon>
        <taxon>Petrotogaceae</taxon>
        <taxon>Oceanotoga</taxon>
    </lineage>
</organism>
<dbReference type="AlphaFoldDB" id="A0AA45C7Q0"/>
<gene>
    <name evidence="2" type="ORF">C7380_105158</name>
</gene>
<dbReference type="RefSeq" id="WP_146192153.1">
    <property type="nucleotide sequence ID" value="NZ_QGGI01000005.1"/>
</dbReference>
<keyword evidence="1" id="KW-0472">Membrane</keyword>
<evidence type="ECO:0000313" key="2">
    <source>
        <dbReference type="EMBL" id="PWJ95528.1"/>
    </source>
</evidence>
<dbReference type="EMBL" id="QGGI01000005">
    <property type="protein sequence ID" value="PWJ95528.1"/>
    <property type="molecule type" value="Genomic_DNA"/>
</dbReference>
<keyword evidence="1" id="KW-1133">Transmembrane helix</keyword>
<feature type="transmembrane region" description="Helical" evidence="1">
    <location>
        <begin position="64"/>
        <end position="83"/>
    </location>
</feature>
<protein>
    <submittedName>
        <fullName evidence="2">Uncharacterized protein</fullName>
    </submittedName>
</protein>
<feature type="transmembrane region" description="Helical" evidence="1">
    <location>
        <begin position="6"/>
        <end position="26"/>
    </location>
</feature>
<keyword evidence="1" id="KW-0812">Transmembrane</keyword>
<feature type="transmembrane region" description="Helical" evidence="1">
    <location>
        <begin position="90"/>
        <end position="110"/>
    </location>
</feature>
<proteinExistence type="predicted"/>